<keyword evidence="6 8" id="KW-1133">Transmembrane helix</keyword>
<dbReference type="InterPro" id="IPR038731">
    <property type="entry name" value="RgtA/B/C-like"/>
</dbReference>
<evidence type="ECO:0000259" key="9">
    <source>
        <dbReference type="Pfam" id="PF13231"/>
    </source>
</evidence>
<accession>A0A919YAG3</accession>
<keyword evidence="3" id="KW-0328">Glycosyltransferase</keyword>
<feature type="transmembrane region" description="Helical" evidence="8">
    <location>
        <begin position="335"/>
        <end position="356"/>
    </location>
</feature>
<evidence type="ECO:0000256" key="1">
    <source>
        <dbReference type="ARBA" id="ARBA00004651"/>
    </source>
</evidence>
<evidence type="ECO:0000256" key="3">
    <source>
        <dbReference type="ARBA" id="ARBA00022676"/>
    </source>
</evidence>
<name>A0A919YAG3_9BACL</name>
<feature type="transmembrane region" description="Helical" evidence="8">
    <location>
        <begin position="43"/>
        <end position="61"/>
    </location>
</feature>
<dbReference type="RefSeq" id="WP_212978092.1">
    <property type="nucleotide sequence ID" value="NZ_AP025343.1"/>
</dbReference>
<gene>
    <name evidence="10" type="ORF">J34TS1_19440</name>
</gene>
<evidence type="ECO:0000256" key="2">
    <source>
        <dbReference type="ARBA" id="ARBA00022475"/>
    </source>
</evidence>
<evidence type="ECO:0000256" key="7">
    <source>
        <dbReference type="ARBA" id="ARBA00023136"/>
    </source>
</evidence>
<feature type="transmembrane region" description="Helical" evidence="8">
    <location>
        <begin position="159"/>
        <end position="179"/>
    </location>
</feature>
<evidence type="ECO:0000256" key="6">
    <source>
        <dbReference type="ARBA" id="ARBA00022989"/>
    </source>
</evidence>
<dbReference type="GO" id="GO:0016763">
    <property type="term" value="F:pentosyltransferase activity"/>
    <property type="evidence" value="ECO:0007669"/>
    <property type="project" value="TreeGrafter"/>
</dbReference>
<evidence type="ECO:0000256" key="8">
    <source>
        <dbReference type="SAM" id="Phobius"/>
    </source>
</evidence>
<organism evidence="10 11">
    <name type="scientific">Paenibacillus azoreducens</name>
    <dbReference type="NCBI Taxonomy" id="116718"/>
    <lineage>
        <taxon>Bacteria</taxon>
        <taxon>Bacillati</taxon>
        <taxon>Bacillota</taxon>
        <taxon>Bacilli</taxon>
        <taxon>Bacillales</taxon>
        <taxon>Paenibacillaceae</taxon>
        <taxon>Paenibacillus</taxon>
    </lineage>
</organism>
<feature type="transmembrane region" description="Helical" evidence="8">
    <location>
        <begin position="285"/>
        <end position="303"/>
    </location>
</feature>
<protein>
    <recommendedName>
        <fullName evidence="9">Glycosyltransferase RgtA/B/C/D-like domain-containing protein</fullName>
    </recommendedName>
</protein>
<feature type="transmembrane region" description="Helical" evidence="8">
    <location>
        <begin position="120"/>
        <end position="152"/>
    </location>
</feature>
<evidence type="ECO:0000256" key="5">
    <source>
        <dbReference type="ARBA" id="ARBA00022692"/>
    </source>
</evidence>
<feature type="domain" description="Glycosyltransferase RgtA/B/C/D-like" evidence="9">
    <location>
        <begin position="22"/>
        <end position="175"/>
    </location>
</feature>
<dbReference type="InterPro" id="IPR050297">
    <property type="entry name" value="LipidA_mod_glycosyltrf_83"/>
</dbReference>
<evidence type="ECO:0000313" key="10">
    <source>
        <dbReference type="EMBL" id="GIO47179.1"/>
    </source>
</evidence>
<feature type="transmembrane region" description="Helical" evidence="8">
    <location>
        <begin position="67"/>
        <end position="84"/>
    </location>
</feature>
<keyword evidence="11" id="KW-1185">Reference proteome</keyword>
<comment type="subcellular location">
    <subcellularLocation>
        <location evidence="1">Cell membrane</location>
        <topology evidence="1">Multi-pass membrane protein</topology>
    </subcellularLocation>
</comment>
<reference evidence="10 11" key="1">
    <citation type="submission" date="2021-03" db="EMBL/GenBank/DDBJ databases">
        <title>Antimicrobial resistance genes in bacteria isolated from Japanese honey, and their potential for conferring macrolide and lincosamide resistance in the American foulbrood pathogen Paenibacillus larvae.</title>
        <authorList>
            <person name="Okamoto M."/>
            <person name="Kumagai M."/>
            <person name="Kanamori H."/>
            <person name="Takamatsu D."/>
        </authorList>
    </citation>
    <scope>NUCLEOTIDE SEQUENCE [LARGE SCALE GENOMIC DNA]</scope>
    <source>
        <strain evidence="10 11">J34TS1</strain>
    </source>
</reference>
<evidence type="ECO:0000256" key="4">
    <source>
        <dbReference type="ARBA" id="ARBA00022679"/>
    </source>
</evidence>
<dbReference type="Pfam" id="PF13231">
    <property type="entry name" value="PMT_2"/>
    <property type="match status" value="1"/>
</dbReference>
<dbReference type="GO" id="GO:0005886">
    <property type="term" value="C:plasma membrane"/>
    <property type="evidence" value="ECO:0007669"/>
    <property type="project" value="UniProtKB-SubCell"/>
</dbReference>
<keyword evidence="2" id="KW-1003">Cell membrane</keyword>
<dbReference type="PANTHER" id="PTHR33908:SF11">
    <property type="entry name" value="MEMBRANE PROTEIN"/>
    <property type="match status" value="1"/>
</dbReference>
<evidence type="ECO:0000313" key="11">
    <source>
        <dbReference type="Proteomes" id="UP000682811"/>
    </source>
</evidence>
<feature type="transmembrane region" description="Helical" evidence="8">
    <location>
        <begin position="310"/>
        <end position="329"/>
    </location>
</feature>
<comment type="caution">
    <text evidence="10">The sequence shown here is derived from an EMBL/GenBank/DDBJ whole genome shotgun (WGS) entry which is preliminary data.</text>
</comment>
<dbReference type="EMBL" id="BORT01000007">
    <property type="protein sequence ID" value="GIO47179.1"/>
    <property type="molecule type" value="Genomic_DNA"/>
</dbReference>
<sequence length="379" mass="43062">MLLYEGTLVYNSGDEPSAFIMPGITLILSGFMAVFGNEHGVTAFRIFQSILQALCIFPVYYLARYTFNHRVAVITTLLAALYLPDYFTAGSVLTEGSYRIIILVLLCAMIAALHTKKTGWYIGVGALTAAAAYFKPQASLFPCMMLFLWLAYRYSWKEIIRFTFTILAAYIVLLLPWWIRNYMTFGHFILFTSSAGSPFLLGARIKYQLPPPGFFAAYPQYDPQTIFMGSDGEAVAKGLDILKYGLVHEPLKYIYHYTIGRFQSLYFVPFYLHDIFSIQKPVVEMIQKVMITGGLIGIVWAFFRKIGKSLLPVLLALVYFTAIHLPFVAMSRYGYPMAPFFMLFAGYTIHQVMMIIQNIRKKNKGVDKHVENTGYHSSL</sequence>
<keyword evidence="4" id="KW-0808">Transferase</keyword>
<feature type="transmembrane region" description="Helical" evidence="8">
    <location>
        <begin position="18"/>
        <end position="36"/>
    </location>
</feature>
<feature type="transmembrane region" description="Helical" evidence="8">
    <location>
        <begin position="96"/>
        <end position="114"/>
    </location>
</feature>
<proteinExistence type="predicted"/>
<dbReference type="GO" id="GO:0009103">
    <property type="term" value="P:lipopolysaccharide biosynthetic process"/>
    <property type="evidence" value="ECO:0007669"/>
    <property type="project" value="UniProtKB-ARBA"/>
</dbReference>
<keyword evidence="5 8" id="KW-0812">Transmembrane</keyword>
<dbReference type="PANTHER" id="PTHR33908">
    <property type="entry name" value="MANNOSYLTRANSFERASE YKCB-RELATED"/>
    <property type="match status" value="1"/>
</dbReference>
<dbReference type="Proteomes" id="UP000682811">
    <property type="component" value="Unassembled WGS sequence"/>
</dbReference>
<keyword evidence="7 8" id="KW-0472">Membrane</keyword>
<dbReference type="AlphaFoldDB" id="A0A919YAG3"/>